<dbReference type="Gene3D" id="3.40.50.2000">
    <property type="entry name" value="Glycogen Phosphorylase B"/>
    <property type="match status" value="2"/>
</dbReference>
<dbReference type="AlphaFoldDB" id="B8D175"/>
<feature type="domain" description="Glycosyl transferase family 1" evidence="1">
    <location>
        <begin position="192"/>
        <end position="366"/>
    </location>
</feature>
<dbReference type="KEGG" id="hor:Hore_22820"/>
<proteinExistence type="predicted"/>
<dbReference type="Proteomes" id="UP000000719">
    <property type="component" value="Chromosome"/>
</dbReference>
<dbReference type="PANTHER" id="PTHR12526">
    <property type="entry name" value="GLYCOSYLTRANSFERASE"/>
    <property type="match status" value="1"/>
</dbReference>
<name>B8D175_HALOH</name>
<keyword evidence="3" id="KW-1185">Reference proteome</keyword>
<dbReference type="InterPro" id="IPR001296">
    <property type="entry name" value="Glyco_trans_1"/>
</dbReference>
<dbReference type="eggNOG" id="COG0438">
    <property type="taxonomic scope" value="Bacteria"/>
</dbReference>
<dbReference type="CAZy" id="GT4">
    <property type="family name" value="Glycosyltransferase Family 4"/>
</dbReference>
<reference evidence="2 3" key="1">
    <citation type="journal article" date="2009" name="PLoS ONE">
        <title>Genome analysis of the anaerobic thermohalophilic bacterium Halothermothrix orenii.</title>
        <authorList>
            <person name="Mavromatis K."/>
            <person name="Ivanova N."/>
            <person name="Anderson I."/>
            <person name="Lykidis A."/>
            <person name="Hooper S.D."/>
            <person name="Sun H."/>
            <person name="Kunin V."/>
            <person name="Lapidus A."/>
            <person name="Hugenholtz P."/>
            <person name="Patel B."/>
            <person name="Kyrpides N.C."/>
        </authorList>
    </citation>
    <scope>NUCLEOTIDE SEQUENCE [LARGE SCALE GENOMIC DNA]</scope>
    <source>
        <strain evidence="3">H 168 / OCM 544 / DSM 9562</strain>
    </source>
</reference>
<dbReference type="RefSeq" id="WP_015923996.1">
    <property type="nucleotide sequence ID" value="NC_011899.1"/>
</dbReference>
<dbReference type="OrthoDB" id="9795068at2"/>
<evidence type="ECO:0000313" key="3">
    <source>
        <dbReference type="Proteomes" id="UP000000719"/>
    </source>
</evidence>
<gene>
    <name evidence="2" type="ordered locus">Hore_22820</name>
</gene>
<sequence length="391" mass="45147">MFIKKYFSFFGGISIKRILIINVETQFGGAEKSIVDIFKKISEKEEYEVLFLVENSKMKNILNKENIKFKVISLGKLNKNIVGISKLLYGNLLVFIEILQYKPHIVFSNTDISHMISFLSCFLTNIPFILILRDYRFKKIAKTLLEPFVKNIVCVSEHLKNFYKGGNKYEVIPNGIIVNDIINSQYRLIYRHKYAKNNEIIYGVAARFARWKGLDKLIKAFNLANKNINNFNAKLLIAGSAQESTEQYNYYLELKELIKKLGIEDKVSFIGWIEDPLEFFYNCDVIISSSITKYGGPESFGRTIIEAWSVKKPVITTNCGGPSYIVEDGKTGLKVNEENLIVEMKNAILELYKSKKKRKKIGNEGFRRVSDTYNIDKVIQNYLKLIKYNSL</sequence>
<dbReference type="SUPFAM" id="SSF53756">
    <property type="entry name" value="UDP-Glycosyltransferase/glycogen phosphorylase"/>
    <property type="match status" value="1"/>
</dbReference>
<dbReference type="STRING" id="373903.Hore_22820"/>
<dbReference type="HOGENOM" id="CLU_009583_0_4_9"/>
<evidence type="ECO:0000259" key="1">
    <source>
        <dbReference type="Pfam" id="PF00534"/>
    </source>
</evidence>
<dbReference type="GO" id="GO:0016757">
    <property type="term" value="F:glycosyltransferase activity"/>
    <property type="evidence" value="ECO:0007669"/>
    <property type="project" value="InterPro"/>
</dbReference>
<keyword evidence="2" id="KW-0808">Transferase</keyword>
<dbReference type="Pfam" id="PF00534">
    <property type="entry name" value="Glycos_transf_1"/>
    <property type="match status" value="1"/>
</dbReference>
<organism evidence="2 3">
    <name type="scientific">Halothermothrix orenii (strain H 168 / OCM 544 / DSM 9562)</name>
    <dbReference type="NCBI Taxonomy" id="373903"/>
    <lineage>
        <taxon>Bacteria</taxon>
        <taxon>Bacillati</taxon>
        <taxon>Bacillota</taxon>
        <taxon>Clostridia</taxon>
        <taxon>Halanaerobiales</taxon>
        <taxon>Halothermotrichaceae</taxon>
        <taxon>Halothermothrix</taxon>
    </lineage>
</organism>
<protein>
    <submittedName>
        <fullName evidence="2">Glycosyl transferase group 1</fullName>
    </submittedName>
</protein>
<dbReference type="EMBL" id="CP001098">
    <property type="protein sequence ID" value="ACL71027.1"/>
    <property type="molecule type" value="Genomic_DNA"/>
</dbReference>
<accession>B8D175</accession>
<evidence type="ECO:0000313" key="2">
    <source>
        <dbReference type="EMBL" id="ACL71027.1"/>
    </source>
</evidence>
<dbReference type="CDD" id="cd03801">
    <property type="entry name" value="GT4_PimA-like"/>
    <property type="match status" value="1"/>
</dbReference>